<dbReference type="EMBL" id="JABFCT010000018">
    <property type="protein sequence ID" value="KAF5869068.1"/>
    <property type="molecule type" value="Genomic_DNA"/>
</dbReference>
<proteinExistence type="predicted"/>
<feature type="compositionally biased region" description="Basic and acidic residues" evidence="1">
    <location>
        <begin position="588"/>
        <end position="602"/>
    </location>
</feature>
<sequence>MAPPITETVTIINKSGKVVSTGKQLVNIFKDAKAAYQEKKAQLKEEHYLREEARSYRAQRRLDEARYEIEEARGGGGDDAQSIASRRSHRSHRSHRSQSSRQEPRDSSRPPLTINNYEEFPDAQSLASGRSHRSHRSHTRTRQEFNFDDLDEEEDMQSLASKRSHRSHRSKRSRSVHGSKAPTQYEPTETHYEDPEEGFYDDPPLAMYRQPFAETELSLARRHTEMEAAPPMPGHLVRRETAPATYTSGPLVPRATSVPDLHDDSIDMDLAYGDAHHFESDPEPEFEEPIAPQQLPAELDETMSKLDTLLIEAQCLHHTATAIMSNLQANPEAMAAVALTLAELSSLLTKMSPSIIPMLKASSPAIFALLASPQFLIAGGVALGVTVVMFNGFKIIKKLQATPEKPLEAPMAMQALPATPNYPDTPGFMEPQDMHHEYEEAMPYEAYEEELSSIDIWRRGIADAEIESVGTSVDGEYITPTAARQKESRHAERIRQRAAEERIDESEEEEEEEKRSIMSRLTSKSRRSKTLPIRGSPSQYEPSVKSKDDDIESIRTSRTKTSKSTKSSKSHRSSRSKKDDDNASLASERTERTEKEEKEPKEKKKKTPLSIFRSKTEKSTSFKGKEKESKKMGHHPLLLEL</sequence>
<keyword evidence="4" id="KW-1185">Reference proteome</keyword>
<dbReference type="Proteomes" id="UP000531561">
    <property type="component" value="Unassembled WGS sequence"/>
</dbReference>
<feature type="compositionally biased region" description="Acidic residues" evidence="1">
    <location>
        <begin position="502"/>
        <end position="512"/>
    </location>
</feature>
<protein>
    <submittedName>
        <fullName evidence="3">Uncharacterized protein</fullName>
    </submittedName>
</protein>
<feature type="region of interest" description="Disordered" evidence="1">
    <location>
        <begin position="477"/>
        <end position="641"/>
    </location>
</feature>
<name>A0A8H6AKN7_9HELO</name>
<organism evidence="3 4">
    <name type="scientific">Botrytis fragariae</name>
    <dbReference type="NCBI Taxonomy" id="1964551"/>
    <lineage>
        <taxon>Eukaryota</taxon>
        <taxon>Fungi</taxon>
        <taxon>Dikarya</taxon>
        <taxon>Ascomycota</taxon>
        <taxon>Pezizomycotina</taxon>
        <taxon>Leotiomycetes</taxon>
        <taxon>Helotiales</taxon>
        <taxon>Sclerotiniaceae</taxon>
        <taxon>Botrytis</taxon>
    </lineage>
</organism>
<feature type="compositionally biased region" description="Basic residues" evidence="1">
    <location>
        <begin position="557"/>
        <end position="575"/>
    </location>
</feature>
<dbReference type="OrthoDB" id="5402307at2759"/>
<feature type="compositionally biased region" description="Basic and acidic residues" evidence="1">
    <location>
        <begin position="484"/>
        <end position="501"/>
    </location>
</feature>
<gene>
    <name evidence="3" type="ORF">Bfra_011610</name>
</gene>
<dbReference type="AlphaFoldDB" id="A0A8H6AKN7"/>
<keyword evidence="2" id="KW-0812">Transmembrane</keyword>
<keyword evidence="2" id="KW-1133">Transmembrane helix</keyword>
<feature type="compositionally biased region" description="Basic and acidic residues" evidence="1">
    <location>
        <begin position="614"/>
        <end position="631"/>
    </location>
</feature>
<feature type="compositionally biased region" description="Acidic residues" evidence="1">
    <location>
        <begin position="146"/>
        <end position="156"/>
    </location>
</feature>
<evidence type="ECO:0000256" key="2">
    <source>
        <dbReference type="SAM" id="Phobius"/>
    </source>
</evidence>
<feature type="compositionally biased region" description="Basic residues" evidence="1">
    <location>
        <begin position="86"/>
        <end position="98"/>
    </location>
</feature>
<dbReference type="RefSeq" id="XP_037188017.1">
    <property type="nucleotide sequence ID" value="XM_037341937.1"/>
</dbReference>
<comment type="caution">
    <text evidence="3">The sequence shown here is derived from an EMBL/GenBank/DDBJ whole genome shotgun (WGS) entry which is preliminary data.</text>
</comment>
<feature type="transmembrane region" description="Helical" evidence="2">
    <location>
        <begin position="365"/>
        <end position="390"/>
    </location>
</feature>
<accession>A0A8H6AKN7</accession>
<feature type="compositionally biased region" description="Basic and acidic residues" evidence="1">
    <location>
        <begin position="544"/>
        <end position="555"/>
    </location>
</feature>
<feature type="region of interest" description="Disordered" evidence="1">
    <location>
        <begin position="69"/>
        <end position="198"/>
    </location>
</feature>
<keyword evidence="2" id="KW-0472">Membrane</keyword>
<dbReference type="GeneID" id="59265629"/>
<feature type="compositionally biased region" description="Basic residues" evidence="1">
    <location>
        <begin position="162"/>
        <end position="177"/>
    </location>
</feature>
<evidence type="ECO:0000313" key="3">
    <source>
        <dbReference type="EMBL" id="KAF5869068.1"/>
    </source>
</evidence>
<evidence type="ECO:0000256" key="1">
    <source>
        <dbReference type="SAM" id="MobiDB-lite"/>
    </source>
</evidence>
<evidence type="ECO:0000313" key="4">
    <source>
        <dbReference type="Proteomes" id="UP000531561"/>
    </source>
</evidence>
<feature type="compositionally biased region" description="Basic residues" evidence="1">
    <location>
        <begin position="130"/>
        <end position="140"/>
    </location>
</feature>
<reference evidence="3 4" key="1">
    <citation type="journal article" date="2020" name="Phytopathology">
        <title>A high-quality genome resource of Botrytis fragariae, a new and rapidly spreading fungal pathogen causing strawberry gray mold in the U.S.A.</title>
        <authorList>
            <person name="Wu Y."/>
            <person name="Saski C.A."/>
            <person name="Schnabel G."/>
            <person name="Xiao S."/>
            <person name="Hu M."/>
        </authorList>
    </citation>
    <scope>NUCLEOTIDE SEQUENCE [LARGE SCALE GENOMIC DNA]</scope>
    <source>
        <strain evidence="3 4">BVB16</strain>
    </source>
</reference>